<dbReference type="AlphaFoldDB" id="A0AAV5KA60"/>
<gene>
    <name evidence="2" type="ORF">SLEP1_g31660</name>
</gene>
<organism evidence="2 3">
    <name type="scientific">Rubroshorea leprosula</name>
    <dbReference type="NCBI Taxonomy" id="152421"/>
    <lineage>
        <taxon>Eukaryota</taxon>
        <taxon>Viridiplantae</taxon>
        <taxon>Streptophyta</taxon>
        <taxon>Embryophyta</taxon>
        <taxon>Tracheophyta</taxon>
        <taxon>Spermatophyta</taxon>
        <taxon>Magnoliopsida</taxon>
        <taxon>eudicotyledons</taxon>
        <taxon>Gunneridae</taxon>
        <taxon>Pentapetalae</taxon>
        <taxon>rosids</taxon>
        <taxon>malvids</taxon>
        <taxon>Malvales</taxon>
        <taxon>Dipterocarpaceae</taxon>
        <taxon>Rubroshorea</taxon>
    </lineage>
</organism>
<reference evidence="2 3" key="1">
    <citation type="journal article" date="2021" name="Commun. Biol.">
        <title>The genome of Shorea leprosula (Dipterocarpaceae) highlights the ecological relevance of drought in aseasonal tropical rainforests.</title>
        <authorList>
            <person name="Ng K.K.S."/>
            <person name="Kobayashi M.J."/>
            <person name="Fawcett J.A."/>
            <person name="Hatakeyama M."/>
            <person name="Paape T."/>
            <person name="Ng C.H."/>
            <person name="Ang C.C."/>
            <person name="Tnah L.H."/>
            <person name="Lee C.T."/>
            <person name="Nishiyama T."/>
            <person name="Sese J."/>
            <person name="O'Brien M.J."/>
            <person name="Copetti D."/>
            <person name="Mohd Noor M.I."/>
            <person name="Ong R.C."/>
            <person name="Putra M."/>
            <person name="Sireger I.Z."/>
            <person name="Indrioko S."/>
            <person name="Kosugi Y."/>
            <person name="Izuno A."/>
            <person name="Isagi Y."/>
            <person name="Lee S.L."/>
            <person name="Shimizu K.K."/>
        </authorList>
    </citation>
    <scope>NUCLEOTIDE SEQUENCE [LARGE SCALE GENOMIC DNA]</scope>
    <source>
        <strain evidence="2">214</strain>
    </source>
</reference>
<dbReference type="EMBL" id="BPVZ01000058">
    <property type="protein sequence ID" value="GKV21707.1"/>
    <property type="molecule type" value="Genomic_DNA"/>
</dbReference>
<comment type="caution">
    <text evidence="2">The sequence shown here is derived from an EMBL/GenBank/DDBJ whole genome shotgun (WGS) entry which is preliminary data.</text>
</comment>
<accession>A0AAV5KA60</accession>
<dbReference type="Pfam" id="PF13966">
    <property type="entry name" value="zf-RVT"/>
    <property type="match status" value="1"/>
</dbReference>
<evidence type="ECO:0000259" key="1">
    <source>
        <dbReference type="Pfam" id="PF13966"/>
    </source>
</evidence>
<evidence type="ECO:0000313" key="2">
    <source>
        <dbReference type="EMBL" id="GKV21707.1"/>
    </source>
</evidence>
<evidence type="ECO:0000313" key="3">
    <source>
        <dbReference type="Proteomes" id="UP001054252"/>
    </source>
</evidence>
<protein>
    <recommendedName>
        <fullName evidence="1">Reverse transcriptase zinc-binding domain-containing protein</fullName>
    </recommendedName>
</protein>
<dbReference type="InterPro" id="IPR026960">
    <property type="entry name" value="RVT-Znf"/>
</dbReference>
<proteinExistence type="predicted"/>
<sequence length="295" mass="34729">MAGSSWWMHICKVDRFVRNEEGWLSSGFSVILGDGGSTRFWSDIWVGRWELSNKLKWRRQLRAWEEDLGSQLMVVIEGQQPKYGKQDEWPWKMGKTGHYTVKTVYEILANREEDVVVNYKKLWKSSIPSNVSVFSWQMLQDRLPTKDNLVKRGALTVNQDSSCCWCATAAEKVDHFLLNCDFAYNIWMRVCRWWGLTTVLSNTCLSMFHQHWWKGGGKMINKAWMAVWFAALWTLWLGRNDKVFQDLEANADKLFDLIQIRSLHWVKGKIGLDNIDLTDWRSNLLKSLKHRRPTF</sequence>
<name>A0AAV5KA60_9ROSI</name>
<keyword evidence="3" id="KW-1185">Reference proteome</keyword>
<dbReference type="Proteomes" id="UP001054252">
    <property type="component" value="Unassembled WGS sequence"/>
</dbReference>
<feature type="domain" description="Reverse transcriptase zinc-binding" evidence="1">
    <location>
        <begin position="99"/>
        <end position="187"/>
    </location>
</feature>